<accession>A0A1T4VSU2</accession>
<dbReference type="Proteomes" id="UP000190460">
    <property type="component" value="Unassembled WGS sequence"/>
</dbReference>
<keyword evidence="3" id="KW-1185">Reference proteome</keyword>
<name>A0A1T4VSU2_9GAMM</name>
<gene>
    <name evidence="2" type="ORF">SAMN02745130_00155</name>
</gene>
<evidence type="ECO:0000313" key="3">
    <source>
        <dbReference type="Proteomes" id="UP000190460"/>
    </source>
</evidence>
<protein>
    <submittedName>
        <fullName evidence="2">Uncharacterized protein</fullName>
    </submittedName>
</protein>
<proteinExistence type="predicted"/>
<keyword evidence="1" id="KW-0812">Transmembrane</keyword>
<dbReference type="AlphaFoldDB" id="A0A1T4VSU2"/>
<dbReference type="EMBL" id="FUYB01000001">
    <property type="protein sequence ID" value="SKA67895.1"/>
    <property type="molecule type" value="Genomic_DNA"/>
</dbReference>
<sequence>MFSAALSADAAISFIGAIIVFLLTLLSTIHELKAPLSSTKLGSQIVDCGESARNNLFSIIERGYQLRFTSLFILLAVFVSTMSPVSTLIELEDNIVMRSCENLYIHNSLNNKTSIDNCVDAAKKSSFSFVESKFSEKQNHLLQIAMWPLVATIYGFLIAGYFRFFRKCAEEPLREIIDRMPHVFHLIHFLLAAIAVAAGIIQNQLGA</sequence>
<feature type="transmembrane region" description="Helical" evidence="1">
    <location>
        <begin position="68"/>
        <end position="89"/>
    </location>
</feature>
<dbReference type="RefSeq" id="WP_078920667.1">
    <property type="nucleotide sequence ID" value="NZ_FUYB01000001.1"/>
</dbReference>
<keyword evidence="1" id="KW-1133">Transmembrane helix</keyword>
<feature type="transmembrane region" description="Helical" evidence="1">
    <location>
        <begin position="183"/>
        <end position="201"/>
    </location>
</feature>
<dbReference type="STRING" id="92487.SAMN02745130_00155"/>
<keyword evidence="1" id="KW-0472">Membrane</keyword>
<feature type="transmembrane region" description="Helical" evidence="1">
    <location>
        <begin position="6"/>
        <end position="26"/>
    </location>
</feature>
<reference evidence="2 3" key="1">
    <citation type="submission" date="2017-02" db="EMBL/GenBank/DDBJ databases">
        <authorList>
            <person name="Peterson S.W."/>
        </authorList>
    </citation>
    <scope>NUCLEOTIDE SEQUENCE [LARGE SCALE GENOMIC DNA]</scope>
    <source>
        <strain evidence="2 3">ATCC 49788</strain>
    </source>
</reference>
<evidence type="ECO:0000256" key="1">
    <source>
        <dbReference type="SAM" id="Phobius"/>
    </source>
</evidence>
<organism evidence="2 3">
    <name type="scientific">Thiothrix eikelboomii</name>
    <dbReference type="NCBI Taxonomy" id="92487"/>
    <lineage>
        <taxon>Bacteria</taxon>
        <taxon>Pseudomonadati</taxon>
        <taxon>Pseudomonadota</taxon>
        <taxon>Gammaproteobacteria</taxon>
        <taxon>Thiotrichales</taxon>
        <taxon>Thiotrichaceae</taxon>
        <taxon>Thiothrix</taxon>
    </lineage>
</organism>
<evidence type="ECO:0000313" key="2">
    <source>
        <dbReference type="EMBL" id="SKA67895.1"/>
    </source>
</evidence>
<feature type="transmembrane region" description="Helical" evidence="1">
    <location>
        <begin position="141"/>
        <end position="162"/>
    </location>
</feature>